<evidence type="ECO:0000313" key="2">
    <source>
        <dbReference type="Proteomes" id="UP000276133"/>
    </source>
</evidence>
<evidence type="ECO:0000313" key="1">
    <source>
        <dbReference type="EMBL" id="RMZ92889.1"/>
    </source>
</evidence>
<dbReference type="AlphaFoldDB" id="A0A3M7P1Q0"/>
<organism evidence="1 2">
    <name type="scientific">Brachionus plicatilis</name>
    <name type="common">Marine rotifer</name>
    <name type="synonym">Brachionus muelleri</name>
    <dbReference type="NCBI Taxonomy" id="10195"/>
    <lineage>
        <taxon>Eukaryota</taxon>
        <taxon>Metazoa</taxon>
        <taxon>Spiralia</taxon>
        <taxon>Gnathifera</taxon>
        <taxon>Rotifera</taxon>
        <taxon>Eurotatoria</taxon>
        <taxon>Monogononta</taxon>
        <taxon>Pseudotrocha</taxon>
        <taxon>Ploima</taxon>
        <taxon>Brachionidae</taxon>
        <taxon>Brachionus</taxon>
    </lineage>
</organism>
<comment type="caution">
    <text evidence="1">The sequence shown here is derived from an EMBL/GenBank/DDBJ whole genome shotgun (WGS) entry which is preliminary data.</text>
</comment>
<name>A0A3M7P1Q0_BRAPC</name>
<reference evidence="1 2" key="1">
    <citation type="journal article" date="2018" name="Sci. Rep.">
        <title>Genomic signatures of local adaptation to the degree of environmental predictability in rotifers.</title>
        <authorList>
            <person name="Franch-Gras L."/>
            <person name="Hahn C."/>
            <person name="Garcia-Roger E.M."/>
            <person name="Carmona M.J."/>
            <person name="Serra M."/>
            <person name="Gomez A."/>
        </authorList>
    </citation>
    <scope>NUCLEOTIDE SEQUENCE [LARGE SCALE GENOMIC DNA]</scope>
    <source>
        <strain evidence="1">HYR1</strain>
    </source>
</reference>
<accession>A0A3M7P1Q0</accession>
<dbReference type="EMBL" id="REGN01014222">
    <property type="protein sequence ID" value="RMZ92889.1"/>
    <property type="molecule type" value="Genomic_DNA"/>
</dbReference>
<sequence>MVVENIFAFLKDLYMRLGRRCWFIEKMQVRLFDLACITRYFIIAVVRWNTEESEYKSTKFDFDNTNLGKYVYN</sequence>
<proteinExistence type="predicted"/>
<protein>
    <submittedName>
        <fullName evidence="1">Uncharacterized protein</fullName>
    </submittedName>
</protein>
<dbReference type="Proteomes" id="UP000276133">
    <property type="component" value="Unassembled WGS sequence"/>
</dbReference>
<keyword evidence="2" id="KW-1185">Reference proteome</keyword>
<gene>
    <name evidence="1" type="ORF">BpHYR1_000662</name>
</gene>